<evidence type="ECO:0000313" key="2">
    <source>
        <dbReference type="Proteomes" id="UP000499080"/>
    </source>
</evidence>
<comment type="caution">
    <text evidence="1">The sequence shown here is derived from an EMBL/GenBank/DDBJ whole genome shotgun (WGS) entry which is preliminary data.</text>
</comment>
<protein>
    <submittedName>
        <fullName evidence="1">Uncharacterized protein</fullName>
    </submittedName>
</protein>
<keyword evidence="2" id="KW-1185">Reference proteome</keyword>
<dbReference type="EMBL" id="BGPR01001616">
    <property type="protein sequence ID" value="GBM57969.1"/>
    <property type="molecule type" value="Genomic_DNA"/>
</dbReference>
<dbReference type="Proteomes" id="UP000499080">
    <property type="component" value="Unassembled WGS sequence"/>
</dbReference>
<accession>A0A4Y2GYJ6</accession>
<dbReference type="AlphaFoldDB" id="A0A4Y2GYJ6"/>
<sequence>MQTTEIALLTKELPPPFQRIRKNLIDSRPDVNRKMRVEFYSPLPSTAQSFPQEIEVDSGVVVTQPHVIIIPIRKRDPVYLFGGLSSTFLWCRGQQRAITQNMWLNHENIQ</sequence>
<organism evidence="1 2">
    <name type="scientific">Araneus ventricosus</name>
    <name type="common">Orbweaver spider</name>
    <name type="synonym">Epeira ventricosa</name>
    <dbReference type="NCBI Taxonomy" id="182803"/>
    <lineage>
        <taxon>Eukaryota</taxon>
        <taxon>Metazoa</taxon>
        <taxon>Ecdysozoa</taxon>
        <taxon>Arthropoda</taxon>
        <taxon>Chelicerata</taxon>
        <taxon>Arachnida</taxon>
        <taxon>Araneae</taxon>
        <taxon>Araneomorphae</taxon>
        <taxon>Entelegynae</taxon>
        <taxon>Araneoidea</taxon>
        <taxon>Araneidae</taxon>
        <taxon>Araneus</taxon>
    </lineage>
</organism>
<reference evidence="1 2" key="1">
    <citation type="journal article" date="2019" name="Sci. Rep.">
        <title>Orb-weaving spider Araneus ventricosus genome elucidates the spidroin gene catalogue.</title>
        <authorList>
            <person name="Kono N."/>
            <person name="Nakamura H."/>
            <person name="Ohtoshi R."/>
            <person name="Moran D.A.P."/>
            <person name="Shinohara A."/>
            <person name="Yoshida Y."/>
            <person name="Fujiwara M."/>
            <person name="Mori M."/>
            <person name="Tomita M."/>
            <person name="Arakawa K."/>
        </authorList>
    </citation>
    <scope>NUCLEOTIDE SEQUENCE [LARGE SCALE GENOMIC DNA]</scope>
</reference>
<gene>
    <name evidence="1" type="ORF">AVEN_72919_1</name>
</gene>
<evidence type="ECO:0000313" key="1">
    <source>
        <dbReference type="EMBL" id="GBM57969.1"/>
    </source>
</evidence>
<name>A0A4Y2GYJ6_ARAVE</name>
<proteinExistence type="predicted"/>